<reference evidence="2" key="1">
    <citation type="submission" date="2022-01" db="EMBL/GenBank/DDBJ databases">
        <title>Colwellia maritima, isolated from seawater.</title>
        <authorList>
            <person name="Kristyanto S."/>
            <person name="Jung J."/>
            <person name="Jeon C.O."/>
        </authorList>
    </citation>
    <scope>NUCLEOTIDE SEQUENCE</scope>
    <source>
        <strain evidence="2">MSW7</strain>
    </source>
</reference>
<gene>
    <name evidence="2" type="ORF">L3081_02470</name>
</gene>
<feature type="region of interest" description="Disordered" evidence="1">
    <location>
        <begin position="44"/>
        <end position="74"/>
    </location>
</feature>
<accession>A0ABS9WX52</accession>
<sequence>MKIINLIIGAVFIWLGGERITFEKTDDVGRVLLVVGIVTILSAFSSSNGSGSGWGGDSGSGWGDSGGGDCGGGD</sequence>
<dbReference type="RefSeq" id="WP_242283215.1">
    <property type="nucleotide sequence ID" value="NZ_JAKKSL010000001.1"/>
</dbReference>
<organism evidence="2 3">
    <name type="scientific">Colwellia maritima</name>
    <dbReference type="NCBI Taxonomy" id="2912588"/>
    <lineage>
        <taxon>Bacteria</taxon>
        <taxon>Pseudomonadati</taxon>
        <taxon>Pseudomonadota</taxon>
        <taxon>Gammaproteobacteria</taxon>
        <taxon>Alteromonadales</taxon>
        <taxon>Colwelliaceae</taxon>
        <taxon>Colwellia</taxon>
    </lineage>
</organism>
<feature type="compositionally biased region" description="Gly residues" evidence="1">
    <location>
        <begin position="50"/>
        <end position="74"/>
    </location>
</feature>
<comment type="caution">
    <text evidence="2">The sequence shown here is derived from an EMBL/GenBank/DDBJ whole genome shotgun (WGS) entry which is preliminary data.</text>
</comment>
<dbReference type="EMBL" id="JAKKSL010000001">
    <property type="protein sequence ID" value="MCI2282466.1"/>
    <property type="molecule type" value="Genomic_DNA"/>
</dbReference>
<protein>
    <submittedName>
        <fullName evidence="2">Uncharacterized protein</fullName>
    </submittedName>
</protein>
<evidence type="ECO:0000256" key="1">
    <source>
        <dbReference type="SAM" id="MobiDB-lite"/>
    </source>
</evidence>
<dbReference type="Proteomes" id="UP001139646">
    <property type="component" value="Unassembled WGS sequence"/>
</dbReference>
<name>A0ABS9WX52_9GAMM</name>
<proteinExistence type="predicted"/>
<keyword evidence="3" id="KW-1185">Reference proteome</keyword>
<evidence type="ECO:0000313" key="3">
    <source>
        <dbReference type="Proteomes" id="UP001139646"/>
    </source>
</evidence>
<evidence type="ECO:0000313" key="2">
    <source>
        <dbReference type="EMBL" id="MCI2282466.1"/>
    </source>
</evidence>